<dbReference type="Proteomes" id="UP000494265">
    <property type="component" value="Unassembled WGS sequence"/>
</dbReference>
<gene>
    <name evidence="1" type="ORF">SY212_08360</name>
</gene>
<reference evidence="1" key="1">
    <citation type="submission" date="2019-10" db="EMBL/GenBank/DDBJ databases">
        <title>Lactobacillus agilis SY212 Whole Genome Sequencing Project.</title>
        <authorList>
            <person name="Suzuki S."/>
            <person name="Endo A."/>
            <person name="Maeno S."/>
            <person name="Shiwa Y."/>
            <person name="Matsutani M."/>
            <person name="Kajikawa A."/>
        </authorList>
    </citation>
    <scope>NUCLEOTIDE SEQUENCE</scope>
    <source>
        <strain evidence="1">SY212</strain>
    </source>
</reference>
<organism evidence="1">
    <name type="scientific">Ligilactobacillus agilis</name>
    <dbReference type="NCBI Taxonomy" id="1601"/>
    <lineage>
        <taxon>Bacteria</taxon>
        <taxon>Bacillati</taxon>
        <taxon>Bacillota</taxon>
        <taxon>Bacilli</taxon>
        <taxon>Lactobacillales</taxon>
        <taxon>Lactobacillaceae</taxon>
        <taxon>Ligilactobacillus</taxon>
    </lineage>
</organism>
<accession>A0A6F9XKM9</accession>
<proteinExistence type="predicted"/>
<dbReference type="AlphaFoldDB" id="A0A6F9XKM9"/>
<sequence>MISFKKHVKNDSSWYFPGGKDLQIESGSNAILEMFKDNPLDSLAREICQNSLDAALEGSSKPVRVEFKLFEVAAEQIPGYLELRYEIIAKAMKQWPNEQKTMMMLRKMKKLLQDERISILKISDYNTTGLRKGNWQSLIEQVGSSVKSGDSSAGSFGIGKGAPFAVSDLRMVLYSTLANEGIQSIGVMKFVSYEDGVGNDKVITQGIGYYGEHGSKKPFAKKFSLESEVARKDTGTDIYIVGFNKDLLANWIKEITYSLANNFLFSFYMNKLEVVIDNSILLNYDTVGKVIEEIRADKKLLKKYEYLPGYYDVLQDEERKEFKLTGFEEYGIKDGEATLYTSNKGDDINRRVLMTRNAGMKIKDLNRISSVLKFSGIFYAHGANINRILKQLENPNHNDWSKDRAAKPKEAAKFLKAMNRFIKETIKQTYTEKVADEVDAYGVSDFLPEDINSIRLNKNGSKVKHGAVNVELGEVRKKADTAVVREYSSSGGDGDADDGVTKGGVGEGNSYGTAYDGLGNKGGLGLGNDFGYGNRPGTNGPAAGNDMFIKNGNRRRKITTVKYRCIEIDYTKGLYRILIKPEQVLENIKIVVDSVGDSGSKDMVQLKEASYHTSNLPIKASSLYIESLKANLWQTITIKLNRNTRLKLEVEIYANR</sequence>
<comment type="caution">
    <text evidence="1">The sequence shown here is derived from an EMBL/GenBank/DDBJ whole genome shotgun (WGS) entry which is preliminary data.</text>
</comment>
<protein>
    <submittedName>
        <fullName evidence="1">Uncharacterized protein</fullName>
    </submittedName>
</protein>
<dbReference type="RefSeq" id="WP_172584499.1">
    <property type="nucleotide sequence ID" value="NZ_BLAM01000093.1"/>
</dbReference>
<evidence type="ECO:0000313" key="1">
    <source>
        <dbReference type="EMBL" id="GET05806.1"/>
    </source>
</evidence>
<dbReference type="EMBL" id="BLAM01000093">
    <property type="protein sequence ID" value="GET05806.1"/>
    <property type="molecule type" value="Genomic_DNA"/>
</dbReference>
<name>A0A6F9XKM9_9LACO</name>